<dbReference type="PANTHER" id="PTHR31978">
    <property type="entry name" value="INTRAFLAGELLAR TRANSPORT PROTEIN 20 HOMOLOG"/>
    <property type="match status" value="1"/>
</dbReference>
<dbReference type="Proteomes" id="UP001235939">
    <property type="component" value="Chromosome 01"/>
</dbReference>
<name>A0ABY6JXK0_9ARAC</name>
<evidence type="ECO:0000256" key="1">
    <source>
        <dbReference type="ARBA" id="ARBA00004138"/>
    </source>
</evidence>
<sequence>MASDVLERIGLYFDELYKIRVLDPELAQQTSQLKDECKEFVDRITKFQEIVESFIHLVAALAEEVEREKMKAIGSRNLLKSVAKHREFQQQQLQALITEKKLQLERLRIQHEALRKEEAEQKEFMESFLLHS</sequence>
<organism evidence="5 6">
    <name type="scientific">Cordylochernes scorpioides</name>
    <dbReference type="NCBI Taxonomy" id="51811"/>
    <lineage>
        <taxon>Eukaryota</taxon>
        <taxon>Metazoa</taxon>
        <taxon>Ecdysozoa</taxon>
        <taxon>Arthropoda</taxon>
        <taxon>Chelicerata</taxon>
        <taxon>Arachnida</taxon>
        <taxon>Pseudoscorpiones</taxon>
        <taxon>Cheliferoidea</taxon>
        <taxon>Chernetidae</taxon>
        <taxon>Cordylochernes</taxon>
    </lineage>
</organism>
<protein>
    <submittedName>
        <fullName evidence="5">IFT20</fullName>
    </submittedName>
</protein>
<reference evidence="5 6" key="1">
    <citation type="submission" date="2022-01" db="EMBL/GenBank/DDBJ databases">
        <title>A chromosomal length assembly of Cordylochernes scorpioides.</title>
        <authorList>
            <person name="Zeh D."/>
            <person name="Zeh J."/>
        </authorList>
    </citation>
    <scope>NUCLEOTIDE SEQUENCE [LARGE SCALE GENOMIC DNA]</scope>
    <source>
        <strain evidence="5">IN4F17</strain>
        <tissue evidence="5">Whole Body</tissue>
    </source>
</reference>
<evidence type="ECO:0000313" key="5">
    <source>
        <dbReference type="EMBL" id="UYV61294.1"/>
    </source>
</evidence>
<keyword evidence="2 4" id="KW-0175">Coiled coil</keyword>
<keyword evidence="3" id="KW-0966">Cell projection</keyword>
<keyword evidence="6" id="KW-1185">Reference proteome</keyword>
<evidence type="ECO:0000256" key="2">
    <source>
        <dbReference type="ARBA" id="ARBA00023054"/>
    </source>
</evidence>
<comment type="subcellular location">
    <subcellularLocation>
        <location evidence="1">Cell projection</location>
        <location evidence="1">Cilium</location>
    </subcellularLocation>
</comment>
<feature type="coiled-coil region" evidence="4">
    <location>
        <begin position="90"/>
        <end position="117"/>
    </location>
</feature>
<evidence type="ECO:0000313" key="6">
    <source>
        <dbReference type="Proteomes" id="UP001235939"/>
    </source>
</evidence>
<accession>A0ABY6JXK0</accession>
<dbReference type="PANTHER" id="PTHR31978:SF1">
    <property type="entry name" value="INTRAFLAGELLAR TRANSPORT PROTEIN 20 HOMOLOG"/>
    <property type="match status" value="1"/>
</dbReference>
<dbReference type="InterPro" id="IPR028172">
    <property type="entry name" value="FT20"/>
</dbReference>
<gene>
    <name evidence="5" type="ORF">LAZ67_1004250</name>
</gene>
<proteinExistence type="predicted"/>
<dbReference type="EMBL" id="CP092863">
    <property type="protein sequence ID" value="UYV61294.1"/>
    <property type="molecule type" value="Genomic_DNA"/>
</dbReference>
<evidence type="ECO:0000256" key="3">
    <source>
        <dbReference type="ARBA" id="ARBA00023273"/>
    </source>
</evidence>
<dbReference type="Pfam" id="PF14931">
    <property type="entry name" value="IFT20"/>
    <property type="match status" value="1"/>
</dbReference>
<evidence type="ECO:0000256" key="4">
    <source>
        <dbReference type="SAM" id="Coils"/>
    </source>
</evidence>